<dbReference type="EMBL" id="GEIB01000845">
    <property type="protein sequence ID" value="JAR87173.1"/>
    <property type="molecule type" value="Transcribed_RNA"/>
</dbReference>
<protein>
    <submittedName>
        <fullName evidence="1">Mule transposase</fullName>
    </submittedName>
</protein>
<proteinExistence type="predicted"/>
<sequence length="101" mass="11566">EDYVFAFQTLLAEMEHRDLHVALRRTRCDFELALMSALTTVFAPEGHKGCHFHFAQAVWRNVQSCGLASAYQNNPNVRAFIRKTVALAFVPSPTSEWRGRR</sequence>
<accession>A0A147B8V1</accession>
<dbReference type="AlphaFoldDB" id="A0A147B8V1"/>
<name>A0A147B8V1_9ACAR</name>
<feature type="non-terminal residue" evidence="1">
    <location>
        <position position="1"/>
    </location>
</feature>
<evidence type="ECO:0000313" key="1">
    <source>
        <dbReference type="EMBL" id="JAR87173.1"/>
    </source>
</evidence>
<reference evidence="1" key="1">
    <citation type="submission" date="2016-03" db="EMBL/GenBank/DDBJ databases">
        <title>Gut transcriptome analysis on engorged females of Ornithodoros mimon (Acari: Argasidae) and phylogenetic inferences of soft ticks.</title>
        <authorList>
            <person name="Landulfo G.A."/>
            <person name="Giovanni D."/>
            <person name="Carvalho E."/>
            <person name="Junqueira-de-Azevedo I."/>
            <person name="Patane J."/>
            <person name="Mendoca R."/>
            <person name="Barros-Battesti D."/>
        </authorList>
    </citation>
    <scope>NUCLEOTIDE SEQUENCE</scope>
    <source>
        <strain evidence="1">Females</strain>
        <tissue evidence="1">Gut</tissue>
    </source>
</reference>
<organism evidence="1">
    <name type="scientific">Alectorobius mimon</name>
    <dbReference type="NCBI Taxonomy" id="360319"/>
    <lineage>
        <taxon>Eukaryota</taxon>
        <taxon>Metazoa</taxon>
        <taxon>Ecdysozoa</taxon>
        <taxon>Arthropoda</taxon>
        <taxon>Chelicerata</taxon>
        <taxon>Arachnida</taxon>
        <taxon>Acari</taxon>
        <taxon>Parasitiformes</taxon>
        <taxon>Ixodida</taxon>
        <taxon>Ixodoidea</taxon>
        <taxon>Argasidae</taxon>
        <taxon>Ornithodorinae</taxon>
        <taxon>Alectorobius</taxon>
    </lineage>
</organism>